<reference evidence="1 2" key="1">
    <citation type="submission" date="2019-05" db="EMBL/GenBank/DDBJ databases">
        <title>Georgenia *** sp. nov., and Georgenia *** sp. nov., isolated from the intestinal contents of plateau pika (Ochotona curzoniae) in the Qinghai-Tibet plateau of China.</title>
        <authorList>
            <person name="Tian Z."/>
        </authorList>
    </citation>
    <scope>NUCLEOTIDE SEQUENCE [LARGE SCALE GENOMIC DNA]</scope>
    <source>
        <strain evidence="1 2">Z294</strain>
    </source>
</reference>
<accession>A0ABX5VNC1</accession>
<organism evidence="1 2">
    <name type="scientific">Georgenia wutianyii</name>
    <dbReference type="NCBI Taxonomy" id="2585135"/>
    <lineage>
        <taxon>Bacteria</taxon>
        <taxon>Bacillati</taxon>
        <taxon>Actinomycetota</taxon>
        <taxon>Actinomycetes</taxon>
        <taxon>Micrococcales</taxon>
        <taxon>Bogoriellaceae</taxon>
        <taxon>Georgenia</taxon>
    </lineage>
</organism>
<name>A0ABX5VNC1_9MICO</name>
<dbReference type="EMBL" id="CP040899">
    <property type="protein sequence ID" value="QDB78320.1"/>
    <property type="molecule type" value="Genomic_DNA"/>
</dbReference>
<evidence type="ECO:0000313" key="1">
    <source>
        <dbReference type="EMBL" id="QDB78320.1"/>
    </source>
</evidence>
<proteinExistence type="predicted"/>
<gene>
    <name evidence="1" type="ORF">FE251_02215</name>
</gene>
<protein>
    <recommendedName>
        <fullName evidence="3">Transcriptional regulator, AbiEi antitoxin, Type IV TA system</fullName>
    </recommendedName>
</protein>
<keyword evidence="2" id="KW-1185">Reference proteome</keyword>
<sequence>MDVPQTVLLHTRQAVLRGVDPRRPTSGFIRVRHGTYVTREEWETSGKDRRYALYVRATVETMKVSAPLARESAAVVLGLPVIGDWPRVMHVLEEAGAGGRSSAHVVRHGTRFPPDVLLVDGVAVTSVARTVVDLGRVRSFASALASADHALRNGMVTREALEAEVERLAGTRGIRRARAVVEHADGRSESVGESLSRAQVITLDLPMPVLQKEFVDDRGFVGRTDFWWPRLRLVGEFDGKVKLGRALGGDEAATREALWREKLREDRLRRLGNGVVRWTWAQALDRATFARLMSGAGVVPLRAGGRAERG</sequence>
<dbReference type="Proteomes" id="UP000313948">
    <property type="component" value="Chromosome"/>
</dbReference>
<dbReference type="RefSeq" id="WP_139947657.1">
    <property type="nucleotide sequence ID" value="NZ_CP040899.1"/>
</dbReference>
<evidence type="ECO:0008006" key="3">
    <source>
        <dbReference type="Google" id="ProtNLM"/>
    </source>
</evidence>
<evidence type="ECO:0000313" key="2">
    <source>
        <dbReference type="Proteomes" id="UP000313948"/>
    </source>
</evidence>